<dbReference type="HOGENOM" id="CLU_222246_0_0_1"/>
<proteinExistence type="predicted"/>
<comment type="caution">
    <text evidence="1">The sequence shown here is derived from an EMBL/GenBank/DDBJ whole genome shotgun (WGS) entry which is preliminary data.</text>
</comment>
<organism evidence="1 2">
    <name type="scientific">Pichia kudriavzevii</name>
    <name type="common">Yeast</name>
    <name type="synonym">Issatchenkia orientalis</name>
    <dbReference type="NCBI Taxonomy" id="4909"/>
    <lineage>
        <taxon>Eukaryota</taxon>
        <taxon>Fungi</taxon>
        <taxon>Dikarya</taxon>
        <taxon>Ascomycota</taxon>
        <taxon>Saccharomycotina</taxon>
        <taxon>Pichiomycetes</taxon>
        <taxon>Pichiales</taxon>
        <taxon>Pichiaceae</taxon>
        <taxon>Pichia</taxon>
    </lineage>
</organism>
<protein>
    <submittedName>
        <fullName evidence="1">Uncharacterized protein</fullName>
    </submittedName>
</protein>
<evidence type="ECO:0000313" key="2">
    <source>
        <dbReference type="Proteomes" id="UP000029867"/>
    </source>
</evidence>
<name>A0A099NU74_PICKU</name>
<dbReference type="AlphaFoldDB" id="A0A099NU74"/>
<dbReference type="EMBL" id="JQFK01000675">
    <property type="protein sequence ID" value="KGK35406.1"/>
    <property type="molecule type" value="Genomic_DNA"/>
</dbReference>
<sequence>MTGLAQVATEGDSRLRA</sequence>
<dbReference type="Proteomes" id="UP000029867">
    <property type="component" value="Unassembled WGS sequence"/>
</dbReference>
<reference evidence="2" key="1">
    <citation type="journal article" date="2014" name="Microb. Cell Fact.">
        <title>Exploiting Issatchenkia orientalis SD108 for succinic acid production.</title>
        <authorList>
            <person name="Xiao H."/>
            <person name="Shao Z."/>
            <person name="Jiang Y."/>
            <person name="Dole S."/>
            <person name="Zhao H."/>
        </authorList>
    </citation>
    <scope>NUCLEOTIDE SEQUENCE [LARGE SCALE GENOMIC DNA]</scope>
    <source>
        <strain evidence="2">SD108</strain>
    </source>
</reference>
<accession>A0A099NU74</accession>
<evidence type="ECO:0000313" key="1">
    <source>
        <dbReference type="EMBL" id="KGK35406.1"/>
    </source>
</evidence>
<gene>
    <name evidence="1" type="ORF">JL09_g5444</name>
</gene>